<dbReference type="AlphaFoldDB" id="A0A0R2HFA6"/>
<dbReference type="PATRIC" id="fig|1410657.5.peg.823"/>
<name>A0A0R2HFA6_9FIRM</name>
<keyword evidence="3" id="KW-1185">Reference proteome</keyword>
<keyword evidence="1" id="KW-0472">Membrane</keyword>
<feature type="transmembrane region" description="Helical" evidence="1">
    <location>
        <begin position="7"/>
        <end position="26"/>
    </location>
</feature>
<keyword evidence="1" id="KW-0812">Transmembrane</keyword>
<gene>
    <name evidence="2" type="ORF">IV49_GL000789</name>
</gene>
<comment type="caution">
    <text evidence="2">The sequence shown here is derived from an EMBL/GenBank/DDBJ whole genome shotgun (WGS) entry which is preliminary data.</text>
</comment>
<organism evidence="2 3">
    <name type="scientific">Kandleria vitulina DSM 20405</name>
    <dbReference type="NCBI Taxonomy" id="1410657"/>
    <lineage>
        <taxon>Bacteria</taxon>
        <taxon>Bacillati</taxon>
        <taxon>Bacillota</taxon>
        <taxon>Erysipelotrichia</taxon>
        <taxon>Erysipelotrichales</taxon>
        <taxon>Coprobacillaceae</taxon>
        <taxon>Kandleria</taxon>
    </lineage>
</organism>
<protein>
    <submittedName>
        <fullName evidence="2">Uncharacterized protein</fullName>
    </submittedName>
</protein>
<proteinExistence type="predicted"/>
<dbReference type="Proteomes" id="UP000051841">
    <property type="component" value="Unassembled WGS sequence"/>
</dbReference>
<dbReference type="EMBL" id="JQBL01000002">
    <property type="protein sequence ID" value="KRN51320.1"/>
    <property type="molecule type" value="Genomic_DNA"/>
</dbReference>
<evidence type="ECO:0000313" key="2">
    <source>
        <dbReference type="EMBL" id="KRN51320.1"/>
    </source>
</evidence>
<accession>A0A0R2HFA6</accession>
<reference evidence="2 3" key="1">
    <citation type="journal article" date="2015" name="Genome Announc.">
        <title>Expanding the biotechnology potential of lactobacilli through comparative genomics of 213 strains and associated genera.</title>
        <authorList>
            <person name="Sun Z."/>
            <person name="Harris H.M."/>
            <person name="McCann A."/>
            <person name="Guo C."/>
            <person name="Argimon S."/>
            <person name="Zhang W."/>
            <person name="Yang X."/>
            <person name="Jeffery I.B."/>
            <person name="Cooney J.C."/>
            <person name="Kagawa T.F."/>
            <person name="Liu W."/>
            <person name="Song Y."/>
            <person name="Salvetti E."/>
            <person name="Wrobel A."/>
            <person name="Rasinkangas P."/>
            <person name="Parkhill J."/>
            <person name="Rea M.C."/>
            <person name="O'Sullivan O."/>
            <person name="Ritari J."/>
            <person name="Douillard F.P."/>
            <person name="Paul Ross R."/>
            <person name="Yang R."/>
            <person name="Briner A.E."/>
            <person name="Felis G.E."/>
            <person name="de Vos W.M."/>
            <person name="Barrangou R."/>
            <person name="Klaenhammer T.R."/>
            <person name="Caufield P.W."/>
            <person name="Cui Y."/>
            <person name="Zhang H."/>
            <person name="O'Toole P.W."/>
        </authorList>
    </citation>
    <scope>NUCLEOTIDE SEQUENCE [LARGE SCALE GENOMIC DNA]</scope>
    <source>
        <strain evidence="2 3">DSM 20405</strain>
    </source>
</reference>
<keyword evidence="1" id="KW-1133">Transmembrane helix</keyword>
<evidence type="ECO:0000256" key="1">
    <source>
        <dbReference type="SAM" id="Phobius"/>
    </source>
</evidence>
<sequence length="83" mass="9610">MKLIQEILCVIGGFFFIYLGTVFIRAQDDVRALKKELQTSRMQSIKKVQQQVDDAYASLQDLNQPIALTHKFASKLNSFFKKR</sequence>
<evidence type="ECO:0000313" key="3">
    <source>
        <dbReference type="Proteomes" id="UP000051841"/>
    </source>
</evidence>
<dbReference type="RefSeq" id="WP_029070292.1">
    <property type="nucleotide sequence ID" value="NZ_JNKN01000005.1"/>
</dbReference>